<dbReference type="InterPro" id="IPR001763">
    <property type="entry name" value="Rhodanese-like_dom"/>
</dbReference>
<feature type="domain" description="Rhodanese" evidence="2">
    <location>
        <begin position="39"/>
        <end position="125"/>
    </location>
</feature>
<sequence>MKKFWCLLLVLFLFGYSTFAQQNDAFKVLAPAVYKKEIQIEKVQLVDVRTPNEFNDGHIKGAKNVDFMADSFLLQMQDFDKSQPVYLYCRSGNRSAKAAALLLDHGFQSIIDLKGGYLAWKAFEKK</sequence>
<feature type="signal peptide" evidence="1">
    <location>
        <begin position="1"/>
        <end position="22"/>
    </location>
</feature>
<dbReference type="CDD" id="cd00158">
    <property type="entry name" value="RHOD"/>
    <property type="match status" value="1"/>
</dbReference>
<dbReference type="RefSeq" id="WP_168136699.1">
    <property type="nucleotide sequence ID" value="NZ_JAAVJR010000001.1"/>
</dbReference>
<keyword evidence="1" id="KW-0732">Signal</keyword>
<dbReference type="SUPFAM" id="SSF52821">
    <property type="entry name" value="Rhodanese/Cell cycle control phosphatase"/>
    <property type="match status" value="1"/>
</dbReference>
<dbReference type="PANTHER" id="PTHR45431">
    <property type="entry name" value="RHODANESE-LIKE DOMAIN-CONTAINING PROTEIN 15, CHLOROPLASTIC"/>
    <property type="match status" value="1"/>
</dbReference>
<organism evidence="3 4">
    <name type="scientific">Salinimicrobium oceani</name>
    <dbReference type="NCBI Taxonomy" id="2722702"/>
    <lineage>
        <taxon>Bacteria</taxon>
        <taxon>Pseudomonadati</taxon>
        <taxon>Bacteroidota</taxon>
        <taxon>Flavobacteriia</taxon>
        <taxon>Flavobacteriales</taxon>
        <taxon>Flavobacteriaceae</taxon>
        <taxon>Salinimicrobium</taxon>
    </lineage>
</organism>
<dbReference type="Proteomes" id="UP000703674">
    <property type="component" value="Unassembled WGS sequence"/>
</dbReference>
<dbReference type="PROSITE" id="PS50206">
    <property type="entry name" value="RHODANESE_3"/>
    <property type="match status" value="1"/>
</dbReference>
<dbReference type="SMART" id="SM00450">
    <property type="entry name" value="RHOD"/>
    <property type="match status" value="1"/>
</dbReference>
<dbReference type="EMBL" id="JAAVJR010000001">
    <property type="protein sequence ID" value="NJW51537.1"/>
    <property type="molecule type" value="Genomic_DNA"/>
</dbReference>
<proteinExistence type="predicted"/>
<evidence type="ECO:0000313" key="3">
    <source>
        <dbReference type="EMBL" id="NJW51537.1"/>
    </source>
</evidence>
<reference evidence="3 4" key="1">
    <citation type="submission" date="2020-03" db="EMBL/GenBank/DDBJ databases">
        <title>Salinimicrobium sp. nov, isolated from SCS.</title>
        <authorList>
            <person name="Cao W.R."/>
        </authorList>
    </citation>
    <scope>NUCLEOTIDE SEQUENCE [LARGE SCALE GENOMIC DNA]</scope>
    <source>
        <strain evidence="4">J15B91</strain>
    </source>
</reference>
<evidence type="ECO:0000256" key="1">
    <source>
        <dbReference type="SAM" id="SignalP"/>
    </source>
</evidence>
<protein>
    <submittedName>
        <fullName evidence="3">Rhodanese-like domain-containing protein</fullName>
    </submittedName>
</protein>
<evidence type="ECO:0000259" key="2">
    <source>
        <dbReference type="PROSITE" id="PS50206"/>
    </source>
</evidence>
<dbReference type="InterPro" id="IPR052367">
    <property type="entry name" value="Thiosulfate_ST/Rhodanese-like"/>
</dbReference>
<accession>A0ABX1CTD9</accession>
<feature type="chain" id="PRO_5047347167" evidence="1">
    <location>
        <begin position="23"/>
        <end position="126"/>
    </location>
</feature>
<evidence type="ECO:0000313" key="4">
    <source>
        <dbReference type="Proteomes" id="UP000703674"/>
    </source>
</evidence>
<name>A0ABX1CTD9_9FLAO</name>
<gene>
    <name evidence="3" type="ORF">HC175_01235</name>
</gene>
<dbReference type="InterPro" id="IPR036873">
    <property type="entry name" value="Rhodanese-like_dom_sf"/>
</dbReference>
<comment type="caution">
    <text evidence="3">The sequence shown here is derived from an EMBL/GenBank/DDBJ whole genome shotgun (WGS) entry which is preliminary data.</text>
</comment>
<keyword evidence="4" id="KW-1185">Reference proteome</keyword>
<dbReference type="PANTHER" id="PTHR45431:SF3">
    <property type="entry name" value="RHODANESE-LIKE DOMAIN-CONTAINING PROTEIN 15, CHLOROPLASTIC"/>
    <property type="match status" value="1"/>
</dbReference>
<dbReference type="Gene3D" id="3.40.250.10">
    <property type="entry name" value="Rhodanese-like domain"/>
    <property type="match status" value="1"/>
</dbReference>
<dbReference type="Pfam" id="PF00581">
    <property type="entry name" value="Rhodanese"/>
    <property type="match status" value="1"/>
</dbReference>